<gene>
    <name evidence="1" type="ORF">JOM49_002066</name>
</gene>
<organism evidence="1 2">
    <name type="scientific">Amycolatopsis magusensis</name>
    <dbReference type="NCBI Taxonomy" id="882444"/>
    <lineage>
        <taxon>Bacteria</taxon>
        <taxon>Bacillati</taxon>
        <taxon>Actinomycetota</taxon>
        <taxon>Actinomycetes</taxon>
        <taxon>Pseudonocardiales</taxon>
        <taxon>Pseudonocardiaceae</taxon>
        <taxon>Amycolatopsis</taxon>
    </lineage>
</organism>
<dbReference type="EMBL" id="JAGGMS010000001">
    <property type="protein sequence ID" value="MBP2180540.1"/>
    <property type="molecule type" value="Genomic_DNA"/>
</dbReference>
<sequence>MEELLRQAAFGDDPAAGRLLRAKAAGGSGRVRLLAGIVAGAEGRYAAAATLFQQLRGGTDRVVAAHAAAAFAAHRRQLGGHAAALTFDGLAVAYATAELGKSAAVDPDGLDAAGALADGLLGLAADNLGLGRLRTARLLREKAVRNAPLRVAAGGGRDKALTGISGMGEGGWRARVRAGWVGAEIELAAGNAAAAVAPAREAAALAEQRGAVRHGIKSDLVLGAALAAAGASADREKALDLVRNARLAAEKYELRSLIWPAALISADLLPANGELYRSRADTVLHAVLLRADPGGRRLARESPWVPV</sequence>
<evidence type="ECO:0000313" key="2">
    <source>
        <dbReference type="Proteomes" id="UP000741013"/>
    </source>
</evidence>
<reference evidence="1 2" key="1">
    <citation type="submission" date="2021-03" db="EMBL/GenBank/DDBJ databases">
        <title>Sequencing the genomes of 1000 actinobacteria strains.</title>
        <authorList>
            <person name="Klenk H.-P."/>
        </authorList>
    </citation>
    <scope>NUCLEOTIDE SEQUENCE [LARGE SCALE GENOMIC DNA]</scope>
    <source>
        <strain evidence="1 2">DSM 45510</strain>
    </source>
</reference>
<protein>
    <submittedName>
        <fullName evidence="1">Uncharacterized protein</fullName>
    </submittedName>
</protein>
<dbReference type="RefSeq" id="WP_209664081.1">
    <property type="nucleotide sequence ID" value="NZ_JAGGMS010000001.1"/>
</dbReference>
<accession>A0ABS4PM81</accession>
<keyword evidence="2" id="KW-1185">Reference proteome</keyword>
<comment type="caution">
    <text evidence="1">The sequence shown here is derived from an EMBL/GenBank/DDBJ whole genome shotgun (WGS) entry which is preliminary data.</text>
</comment>
<dbReference type="Proteomes" id="UP000741013">
    <property type="component" value="Unassembled WGS sequence"/>
</dbReference>
<evidence type="ECO:0000313" key="1">
    <source>
        <dbReference type="EMBL" id="MBP2180540.1"/>
    </source>
</evidence>
<proteinExistence type="predicted"/>
<name>A0ABS4PM81_9PSEU</name>